<dbReference type="EMBL" id="FOKG01000014">
    <property type="protein sequence ID" value="SFB50540.1"/>
    <property type="molecule type" value="Genomic_DNA"/>
</dbReference>
<keyword evidence="11" id="KW-0267">Excision nuclease</keyword>
<gene>
    <name evidence="18" type="ORF">SAMN05216266_114200</name>
</gene>
<name>A0A1I1BQ09_9PSEU</name>
<keyword evidence="19" id="KW-1185">Reference proteome</keyword>
<dbReference type="PANTHER" id="PTHR43152">
    <property type="entry name" value="UVRABC SYSTEM PROTEIN A"/>
    <property type="match status" value="1"/>
</dbReference>
<dbReference type="InterPro" id="IPR027417">
    <property type="entry name" value="P-loop_NTPase"/>
</dbReference>
<evidence type="ECO:0000259" key="17">
    <source>
        <dbReference type="PROSITE" id="PS50893"/>
    </source>
</evidence>
<dbReference type="GO" id="GO:0004518">
    <property type="term" value="F:nuclease activity"/>
    <property type="evidence" value="ECO:0007669"/>
    <property type="project" value="UniProtKB-KW"/>
</dbReference>
<dbReference type="InterPro" id="IPR003439">
    <property type="entry name" value="ABC_transporter-like_ATP-bd"/>
</dbReference>
<evidence type="ECO:0000256" key="12">
    <source>
        <dbReference type="ARBA" id="ARBA00023125"/>
    </source>
</evidence>
<keyword evidence="2" id="KW-0963">Cytoplasm</keyword>
<evidence type="ECO:0000313" key="18">
    <source>
        <dbReference type="EMBL" id="SFB50540.1"/>
    </source>
</evidence>
<feature type="domain" description="ABC transporter" evidence="17">
    <location>
        <begin position="17"/>
        <end position="456"/>
    </location>
</feature>
<dbReference type="GO" id="GO:0016887">
    <property type="term" value="F:ATP hydrolysis activity"/>
    <property type="evidence" value="ECO:0007669"/>
    <property type="project" value="InterPro"/>
</dbReference>
<reference evidence="19" key="1">
    <citation type="submission" date="2016-10" db="EMBL/GenBank/DDBJ databases">
        <authorList>
            <person name="Varghese N."/>
            <person name="Submissions S."/>
        </authorList>
    </citation>
    <scope>NUCLEOTIDE SEQUENCE [LARGE SCALE GENOMIC DNA]</scope>
    <source>
        <strain evidence="19">CGMCC 4.3568</strain>
    </source>
</reference>
<dbReference type="Gene3D" id="1.20.1580.10">
    <property type="entry name" value="ABC transporter ATPase like domain"/>
    <property type="match status" value="2"/>
</dbReference>
<keyword evidence="7" id="KW-0228">DNA excision</keyword>
<dbReference type="InterPro" id="IPR041552">
    <property type="entry name" value="UvrA_DNA-bd"/>
</dbReference>
<evidence type="ECO:0000256" key="13">
    <source>
        <dbReference type="ARBA" id="ARBA00023204"/>
    </source>
</evidence>
<comment type="similarity">
    <text evidence="14">Belongs to the ABC transporter superfamily. UvrA family.</text>
</comment>
<dbReference type="CDD" id="cd03270">
    <property type="entry name" value="ABC_UvrA_I"/>
    <property type="match status" value="1"/>
</dbReference>
<dbReference type="Pfam" id="PF17755">
    <property type="entry name" value="UvrA_DNA-bind"/>
    <property type="match status" value="1"/>
</dbReference>
<evidence type="ECO:0000256" key="14">
    <source>
        <dbReference type="ARBA" id="ARBA00038000"/>
    </source>
</evidence>
<dbReference type="AlphaFoldDB" id="A0A1I1BQ09"/>
<evidence type="ECO:0000256" key="15">
    <source>
        <dbReference type="ARBA" id="ARBA00039316"/>
    </source>
</evidence>
<comment type="subcellular location">
    <subcellularLocation>
        <location evidence="1">Cytoplasm</location>
    </subcellularLocation>
</comment>
<dbReference type="InterPro" id="IPR003593">
    <property type="entry name" value="AAA+_ATPase"/>
</dbReference>
<dbReference type="PANTHER" id="PTHR43152:SF2">
    <property type="entry name" value="DRUG RESISTANCE ABC TRANSPORTER"/>
    <property type="match status" value="1"/>
</dbReference>
<evidence type="ECO:0000256" key="6">
    <source>
        <dbReference type="ARBA" id="ARBA00022763"/>
    </source>
</evidence>
<dbReference type="SMART" id="SM00382">
    <property type="entry name" value="AAA"/>
    <property type="match status" value="2"/>
</dbReference>
<keyword evidence="12" id="KW-0238">DNA-binding</keyword>
<evidence type="ECO:0000256" key="3">
    <source>
        <dbReference type="ARBA" id="ARBA00022723"/>
    </source>
</evidence>
<evidence type="ECO:0000256" key="2">
    <source>
        <dbReference type="ARBA" id="ARBA00022490"/>
    </source>
</evidence>
<evidence type="ECO:0000313" key="19">
    <source>
        <dbReference type="Proteomes" id="UP000243799"/>
    </source>
</evidence>
<keyword evidence="5" id="KW-0547">Nucleotide-binding</keyword>
<protein>
    <recommendedName>
        <fullName evidence="15">UvrABC system protein A</fullName>
    </recommendedName>
    <alternativeName>
        <fullName evidence="16">Excinuclease ABC subunit A</fullName>
    </alternativeName>
</protein>
<dbReference type="Gene3D" id="1.10.8.280">
    <property type="entry name" value="ABC transporter ATPase domain-like"/>
    <property type="match status" value="1"/>
</dbReference>
<dbReference type="GO" id="GO:0006281">
    <property type="term" value="P:DNA repair"/>
    <property type="evidence" value="ECO:0007669"/>
    <property type="project" value="UniProtKB-KW"/>
</dbReference>
<evidence type="ECO:0000256" key="11">
    <source>
        <dbReference type="ARBA" id="ARBA00022881"/>
    </source>
</evidence>
<keyword evidence="13" id="KW-0234">DNA repair</keyword>
<dbReference type="PROSITE" id="PS50893">
    <property type="entry name" value="ABC_TRANSPORTER_2"/>
    <property type="match status" value="2"/>
</dbReference>
<dbReference type="GO" id="GO:0008270">
    <property type="term" value="F:zinc ion binding"/>
    <property type="evidence" value="ECO:0007669"/>
    <property type="project" value="UniProtKB-KW"/>
</dbReference>
<dbReference type="GO" id="GO:0003677">
    <property type="term" value="F:DNA binding"/>
    <property type="evidence" value="ECO:0007669"/>
    <property type="project" value="UniProtKB-KW"/>
</dbReference>
<dbReference type="STRING" id="490629.SAMN05216266_114200"/>
<keyword evidence="6" id="KW-0227">DNA damage</keyword>
<dbReference type="InterPro" id="IPR017871">
    <property type="entry name" value="ABC_transporter-like_CS"/>
</dbReference>
<evidence type="ECO:0000256" key="10">
    <source>
        <dbReference type="ARBA" id="ARBA00022840"/>
    </source>
</evidence>
<keyword evidence="4" id="KW-0677">Repeat</keyword>
<feature type="domain" description="ABC transporter" evidence="17">
    <location>
        <begin position="465"/>
        <end position="761"/>
    </location>
</feature>
<evidence type="ECO:0000256" key="1">
    <source>
        <dbReference type="ARBA" id="ARBA00004496"/>
    </source>
</evidence>
<dbReference type="GO" id="GO:0005524">
    <property type="term" value="F:ATP binding"/>
    <property type="evidence" value="ECO:0007669"/>
    <property type="project" value="UniProtKB-KW"/>
</dbReference>
<evidence type="ECO:0000256" key="16">
    <source>
        <dbReference type="ARBA" id="ARBA00042156"/>
    </source>
</evidence>
<keyword evidence="8" id="KW-0863">Zinc-finger</keyword>
<dbReference type="SUPFAM" id="SSF52540">
    <property type="entry name" value="P-loop containing nucleoside triphosphate hydrolases"/>
    <property type="match status" value="2"/>
</dbReference>
<evidence type="ECO:0000256" key="8">
    <source>
        <dbReference type="ARBA" id="ARBA00022771"/>
    </source>
</evidence>
<dbReference type="Gene3D" id="3.40.50.300">
    <property type="entry name" value="P-loop containing nucleotide triphosphate hydrolases"/>
    <property type="match status" value="2"/>
</dbReference>
<dbReference type="GO" id="GO:0005737">
    <property type="term" value="C:cytoplasm"/>
    <property type="evidence" value="ECO:0007669"/>
    <property type="project" value="UniProtKB-SubCell"/>
</dbReference>
<organism evidence="18 19">
    <name type="scientific">Amycolatopsis marina</name>
    <dbReference type="NCBI Taxonomy" id="490629"/>
    <lineage>
        <taxon>Bacteria</taxon>
        <taxon>Bacillati</taxon>
        <taxon>Actinomycetota</taxon>
        <taxon>Actinomycetes</taxon>
        <taxon>Pseudonocardiales</taxon>
        <taxon>Pseudonocardiaceae</taxon>
        <taxon>Amycolatopsis</taxon>
    </lineage>
</organism>
<keyword evidence="10" id="KW-0067">ATP-binding</keyword>
<keyword evidence="9" id="KW-0862">Zinc</keyword>
<sequence length="772" mass="83258">MSLSHTYVPLPDEGEQLQTDLIQVIGARENNLKNISVSIPKRQITVFTGVSGSGKSSLVFDTIAAEAQRQLNETFTAFVRNFLPSNGQPDVDSIENISAAIIIDQKRLGGNSRSTVGTITDINPLLRLLFSRAGQPHAGYSNVFSFNDPQGMCPECDGLGRTVQLDLDVFLDRSKSLNEGAIRHPDFAVGNWYWGIYANSGFFDNDKPLAEYTDDEWKTLLHGQATMTVEWQGGTMNSKYEGLVDRFTRLYIKKDGMSERNREIFQRFVTSARCPACGGTRLGSAALGSRIAGHNIADLTAMEASDLVDVLARLDVPTAKPVLEGLLDRIGNLVAIGLGYLSLDRETTTLSGGESQRIKMVRHLSSSLTDMMYVFDEPSVGLHARDVHRLKELLVKLRDKGNTVLVVEHDPDVIALADHVIDIGPAAGTKGGEVVFQGSVAELAKADTPTGRFLTNALPLKTEPRRHDGALPVANATSHNLKDVTVDFPAGVLTVVTGVAGSGKSSLVNDAFLGAHPDAIVIDQSAVSTSRRSNTATYTGLLDGIRKLFAKANNVSPSLFSANSKGACGNCQGLGVLYTDLAFMEGLKSPCEVCDGRRFSEDVLKHTLRGRSISDVLEMTAAEAGDFFPERKLHEVLRAINEVGLDYLTLGQPLSTLSGGECQRLKLATELHKAGTIYVLDEPTTGLHMSDVGHLLEILDRLVDGGNTVIVIEHNLDVIKNADWVIDLGPEGGSGGGQVLFEGTPAELVGARGSHTAEFLHRSLAFESRRGN</sequence>
<accession>A0A1I1BQ09</accession>
<evidence type="ECO:0000256" key="4">
    <source>
        <dbReference type="ARBA" id="ARBA00022737"/>
    </source>
</evidence>
<dbReference type="RefSeq" id="WP_177242746.1">
    <property type="nucleotide sequence ID" value="NZ_FOKG01000014.1"/>
</dbReference>
<evidence type="ECO:0000256" key="7">
    <source>
        <dbReference type="ARBA" id="ARBA00022769"/>
    </source>
</evidence>
<proteinExistence type="inferred from homology"/>
<dbReference type="Proteomes" id="UP000243799">
    <property type="component" value="Unassembled WGS sequence"/>
</dbReference>
<dbReference type="PROSITE" id="PS00211">
    <property type="entry name" value="ABC_TRANSPORTER_1"/>
    <property type="match status" value="1"/>
</dbReference>
<dbReference type="Pfam" id="PF00005">
    <property type="entry name" value="ABC_tran"/>
    <property type="match status" value="1"/>
</dbReference>
<keyword evidence="3" id="KW-0479">Metal-binding</keyword>
<evidence type="ECO:0000256" key="9">
    <source>
        <dbReference type="ARBA" id="ARBA00022833"/>
    </source>
</evidence>
<evidence type="ECO:0000256" key="5">
    <source>
        <dbReference type="ARBA" id="ARBA00022741"/>
    </source>
</evidence>